<evidence type="ECO:0000256" key="5">
    <source>
        <dbReference type="ARBA" id="ARBA00023027"/>
    </source>
</evidence>
<comment type="miscellaneous">
    <text evidence="6">The iminoaspartate product is unstable in aqueous solution and can decompose to oxaloacetate and ammonia.</text>
</comment>
<keyword evidence="3 6" id="KW-0521">NADP</keyword>
<comment type="function">
    <text evidence="6">Specifically catalyzes the NAD or NADP-dependent dehydrogenation of L-aspartate to iminoaspartate.</text>
</comment>
<evidence type="ECO:0000256" key="3">
    <source>
        <dbReference type="ARBA" id="ARBA00022857"/>
    </source>
</evidence>
<proteinExistence type="inferred from homology"/>
<feature type="domain" description="Aspartate dehydrogenase" evidence="7">
    <location>
        <begin position="175"/>
        <end position="260"/>
    </location>
</feature>
<dbReference type="Gene3D" id="3.40.50.720">
    <property type="entry name" value="NAD(P)-binding Rossmann-like Domain"/>
    <property type="match status" value="1"/>
</dbReference>
<gene>
    <name evidence="6" type="primary">nadX</name>
    <name evidence="9" type="ORF">J2S64_000465</name>
</gene>
<dbReference type="InterPro" id="IPR002811">
    <property type="entry name" value="Asp_DH"/>
</dbReference>
<dbReference type="Pfam" id="PF03447">
    <property type="entry name" value="NAD_binding_3"/>
    <property type="match status" value="1"/>
</dbReference>
<name>A0ABU2BFM4_9MICC</name>
<dbReference type="SUPFAM" id="SSF51735">
    <property type="entry name" value="NAD(P)-binding Rossmann-fold domains"/>
    <property type="match status" value="1"/>
</dbReference>
<dbReference type="PIRSF" id="PIRSF005227">
    <property type="entry name" value="Asp_dh_NAD_syn"/>
    <property type="match status" value="1"/>
</dbReference>
<dbReference type="InterPro" id="IPR011182">
    <property type="entry name" value="L-Asp_DH"/>
</dbReference>
<comment type="caution">
    <text evidence="9">The sequence shown here is derived from an EMBL/GenBank/DDBJ whole genome shotgun (WGS) entry which is preliminary data.</text>
</comment>
<evidence type="ECO:0000256" key="4">
    <source>
        <dbReference type="ARBA" id="ARBA00023002"/>
    </source>
</evidence>
<dbReference type="Pfam" id="PF01958">
    <property type="entry name" value="Asp_DH_C"/>
    <property type="match status" value="1"/>
</dbReference>
<evidence type="ECO:0000259" key="7">
    <source>
        <dbReference type="Pfam" id="PF01958"/>
    </source>
</evidence>
<sequence>MGIDVVLLGYGAIGRAVHRMLAPHAQDVRVLGVLDRAALEGRTGATRVAGPDGHLVPVMDLETATERADVIVECASPAAVRTYGPGILGAGTDLLVASLGALVDDRLRATLLEEGPGRCHLSTGAIGGLDLVRASAGTIERIALGTRKAPAALLHPGLADELRESIAAAGAAGVPRHVFGGSVADAVRHFPSNINVAAALGLAAGDMGLVRVDIVADPGATLTSHVIEMRGHGGNYRFAIENFPDPANPATSVLTARSMVSGLLRLGGRGPHFI</sequence>
<comment type="pathway">
    <text evidence="6">Cofactor biosynthesis; NAD(+) biosynthesis; iminoaspartate from L-aspartate (dehydrogenase route): step 1/1.</text>
</comment>
<comment type="catalytic activity">
    <reaction evidence="6">
        <text>L-aspartate + NAD(+) + H2O = oxaloacetate + NH4(+) + NADH + H(+)</text>
        <dbReference type="Rhea" id="RHEA:11788"/>
        <dbReference type="ChEBI" id="CHEBI:15377"/>
        <dbReference type="ChEBI" id="CHEBI:15378"/>
        <dbReference type="ChEBI" id="CHEBI:16452"/>
        <dbReference type="ChEBI" id="CHEBI:28938"/>
        <dbReference type="ChEBI" id="CHEBI:29991"/>
        <dbReference type="ChEBI" id="CHEBI:57540"/>
        <dbReference type="ChEBI" id="CHEBI:57945"/>
        <dbReference type="EC" id="1.4.1.21"/>
    </reaction>
</comment>
<dbReference type="GO" id="GO:0033735">
    <property type="term" value="F:aspartate dehydrogenase [NAD(P)+] activity"/>
    <property type="evidence" value="ECO:0007669"/>
    <property type="project" value="UniProtKB-EC"/>
</dbReference>
<evidence type="ECO:0000313" key="10">
    <source>
        <dbReference type="Proteomes" id="UP001183817"/>
    </source>
</evidence>
<evidence type="ECO:0000256" key="6">
    <source>
        <dbReference type="HAMAP-Rule" id="MF_01265"/>
    </source>
</evidence>
<comment type="catalytic activity">
    <reaction evidence="6">
        <text>L-aspartate + NADP(+) + H2O = oxaloacetate + NH4(+) + NADPH + H(+)</text>
        <dbReference type="Rhea" id="RHEA:11784"/>
        <dbReference type="ChEBI" id="CHEBI:15377"/>
        <dbReference type="ChEBI" id="CHEBI:15378"/>
        <dbReference type="ChEBI" id="CHEBI:16452"/>
        <dbReference type="ChEBI" id="CHEBI:28938"/>
        <dbReference type="ChEBI" id="CHEBI:29991"/>
        <dbReference type="ChEBI" id="CHEBI:57783"/>
        <dbReference type="ChEBI" id="CHEBI:58349"/>
        <dbReference type="EC" id="1.4.1.21"/>
    </reaction>
</comment>
<keyword evidence="10" id="KW-1185">Reference proteome</keyword>
<dbReference type="RefSeq" id="WP_302266305.1">
    <property type="nucleotide sequence ID" value="NZ_BAAAWO010000001.1"/>
</dbReference>
<feature type="binding site" evidence="6">
    <location>
        <position position="125"/>
    </location>
    <ligand>
        <name>NAD(+)</name>
        <dbReference type="ChEBI" id="CHEBI:57540"/>
    </ligand>
</feature>
<evidence type="ECO:0000313" key="9">
    <source>
        <dbReference type="EMBL" id="MDR7356774.1"/>
    </source>
</evidence>
<accession>A0ABU2BFM4</accession>
<dbReference type="InterPro" id="IPR005106">
    <property type="entry name" value="Asp/hSer_DH_NAD-bd"/>
</dbReference>
<dbReference type="SUPFAM" id="SSF55347">
    <property type="entry name" value="Glyceraldehyde-3-phosphate dehydrogenase-like, C-terminal domain"/>
    <property type="match status" value="1"/>
</dbReference>
<evidence type="ECO:0000256" key="1">
    <source>
        <dbReference type="ARBA" id="ARBA00008331"/>
    </source>
</evidence>
<dbReference type="EMBL" id="JAVDYI010000001">
    <property type="protein sequence ID" value="MDR7356774.1"/>
    <property type="molecule type" value="Genomic_DNA"/>
</dbReference>
<feature type="binding site" evidence="6">
    <location>
        <position position="195"/>
    </location>
    <ligand>
        <name>NAD(+)</name>
        <dbReference type="ChEBI" id="CHEBI:57540"/>
    </ligand>
</feature>
<keyword evidence="2 6" id="KW-0662">Pyridine nucleotide biosynthesis</keyword>
<keyword evidence="4 6" id="KW-0560">Oxidoreductase</keyword>
<dbReference type="InterPro" id="IPR020626">
    <property type="entry name" value="Asp_DH_prok"/>
</dbReference>
<dbReference type="Proteomes" id="UP001183817">
    <property type="component" value="Unassembled WGS sequence"/>
</dbReference>
<protein>
    <recommendedName>
        <fullName evidence="6">L-aspartate dehydrogenase</fullName>
        <ecNumber evidence="6">1.4.1.21</ecNumber>
    </recommendedName>
</protein>
<dbReference type="HAMAP" id="MF_01265">
    <property type="entry name" value="NadX"/>
    <property type="match status" value="1"/>
</dbReference>
<evidence type="ECO:0000256" key="2">
    <source>
        <dbReference type="ARBA" id="ARBA00022642"/>
    </source>
</evidence>
<reference evidence="9 10" key="1">
    <citation type="submission" date="2023-07" db="EMBL/GenBank/DDBJ databases">
        <title>Sequencing the genomes of 1000 actinobacteria strains.</title>
        <authorList>
            <person name="Klenk H.-P."/>
        </authorList>
    </citation>
    <scope>NUCLEOTIDE SEQUENCE [LARGE SCALE GENOMIC DNA]</scope>
    <source>
        <strain evidence="9 10">DSM 20167</strain>
    </source>
</reference>
<dbReference type="Gene3D" id="3.30.360.10">
    <property type="entry name" value="Dihydrodipicolinate Reductase, domain 2"/>
    <property type="match status" value="1"/>
</dbReference>
<dbReference type="PANTHER" id="PTHR31873">
    <property type="entry name" value="L-ASPARTATE DEHYDROGENASE-RELATED"/>
    <property type="match status" value="1"/>
</dbReference>
<dbReference type="InterPro" id="IPR036291">
    <property type="entry name" value="NAD(P)-bd_dom_sf"/>
</dbReference>
<feature type="active site" evidence="6">
    <location>
        <position position="225"/>
    </location>
</feature>
<comment type="similarity">
    <text evidence="1 6">Belongs to the L-aspartate dehydrogenase family.</text>
</comment>
<dbReference type="EC" id="1.4.1.21" evidence="6"/>
<evidence type="ECO:0000259" key="8">
    <source>
        <dbReference type="Pfam" id="PF03447"/>
    </source>
</evidence>
<organism evidence="9 10">
    <name type="scientific">Paeniglutamicibacter sulfureus</name>
    <dbReference type="NCBI Taxonomy" id="43666"/>
    <lineage>
        <taxon>Bacteria</taxon>
        <taxon>Bacillati</taxon>
        <taxon>Actinomycetota</taxon>
        <taxon>Actinomycetes</taxon>
        <taxon>Micrococcales</taxon>
        <taxon>Micrococcaceae</taxon>
        <taxon>Paeniglutamicibacter</taxon>
    </lineage>
</organism>
<dbReference type="PANTHER" id="PTHR31873:SF6">
    <property type="entry name" value="ASPARTATE DEHYDROGENASE DOMAIN-CONTAINING PROTEIN"/>
    <property type="match status" value="1"/>
</dbReference>
<keyword evidence="5 6" id="KW-0520">NAD</keyword>
<feature type="domain" description="Aspartate/homoserine dehydrogenase NAD-binding" evidence="8">
    <location>
        <begin position="9"/>
        <end position="113"/>
    </location>
</feature>